<comment type="similarity">
    <text evidence="5 13">In the C-terminal section; belongs to the HTP reductase family.</text>
</comment>
<feature type="active site" description="Proton donor" evidence="14">
    <location>
        <position position="55"/>
    </location>
</feature>
<proteinExistence type="inferred from homology"/>
<feature type="binding site" evidence="15">
    <location>
        <position position="303"/>
    </location>
    <ligand>
        <name>substrate</name>
    </ligand>
</feature>
<keyword evidence="8 13" id="KW-0378">Hydrolase</keyword>
<dbReference type="Proteomes" id="UP000465712">
    <property type="component" value="Unassembled WGS sequence"/>
</dbReference>
<dbReference type="FunFam" id="3.40.140.10:FF:000025">
    <property type="entry name" value="Riboflavin biosynthesis protein RibD"/>
    <property type="match status" value="1"/>
</dbReference>
<keyword evidence="12" id="KW-0511">Multifunctional enzyme</keyword>
<dbReference type="EC" id="3.5.4.26" evidence="13"/>
<dbReference type="NCBIfam" id="NF008052">
    <property type="entry name" value="PRK10786.1"/>
    <property type="match status" value="1"/>
</dbReference>
<dbReference type="EMBL" id="WXWW01000086">
    <property type="protein sequence ID" value="NAW64678.1"/>
    <property type="molecule type" value="Genomic_DNA"/>
</dbReference>
<dbReference type="GO" id="GO:0008270">
    <property type="term" value="F:zinc ion binding"/>
    <property type="evidence" value="ECO:0007669"/>
    <property type="project" value="InterPro"/>
</dbReference>
<feature type="binding site" evidence="15">
    <location>
        <position position="210"/>
    </location>
    <ligand>
        <name>substrate</name>
    </ligand>
</feature>
<feature type="binding site" evidence="15">
    <location>
        <begin position="305"/>
        <end position="311"/>
    </location>
    <ligand>
        <name>NADP(+)</name>
        <dbReference type="ChEBI" id="CHEBI:58349"/>
    </ligand>
</feature>
<dbReference type="CDD" id="cd01284">
    <property type="entry name" value="Riboflavin_deaminase-reductase"/>
    <property type="match status" value="1"/>
</dbReference>
<dbReference type="PROSITE" id="PS51747">
    <property type="entry name" value="CYT_DCMP_DEAMINASES_2"/>
    <property type="match status" value="1"/>
</dbReference>
<sequence>MFTPTDHAMMRRAVSLARRGRFTTAPNPNVGCVIAKDNAIIGEGYHYRAGQPHAEVFALRAAGEQAKGATAYVTLEPCSHYGRTPPCAEALIAAGVSRVVCAMVDPNPQVAGRGVEMLKQAGIAVETGLLEADAMSLNPGFIKRMKTGLPYVQLKLAASLDGKTALANGASQWITGPQARADVQRFRAQAGAILSTSATVLADDPSLNVRWQELGAAVQSDYPEAELRQPVRVIIDSRNRLVPSQRLFSLPGKVLLARTQADEAVWPEQVRQLRVSAQPDGQLDLTALMTALAAEDIHHIWVEAGASLAGALLNAGLVDELILYQAPKLIGSHGRSLIDLTQFTAMSQVPEVTLNDVRMVGADIRIRGTINPPAEQKASVDGIDRCRVRKK</sequence>
<dbReference type="GO" id="GO:0008703">
    <property type="term" value="F:5-amino-6-(5-phosphoribosylamino)uracil reductase activity"/>
    <property type="evidence" value="ECO:0007669"/>
    <property type="project" value="UniProtKB-EC"/>
</dbReference>
<dbReference type="UniPathway" id="UPA00275">
    <property type="reaction ID" value="UER00401"/>
</dbReference>
<feature type="binding site" evidence="15">
    <location>
        <position position="207"/>
    </location>
    <ligand>
        <name>substrate</name>
    </ligand>
</feature>
<dbReference type="GO" id="GO:0008835">
    <property type="term" value="F:diaminohydroxyphosphoribosylaminopyrimidine deaminase activity"/>
    <property type="evidence" value="ECO:0007669"/>
    <property type="project" value="UniProtKB-EC"/>
</dbReference>
<dbReference type="NCBIfam" id="TIGR00326">
    <property type="entry name" value="eubact_ribD"/>
    <property type="match status" value="1"/>
</dbReference>
<evidence type="ECO:0000256" key="13">
    <source>
        <dbReference type="PIRNR" id="PIRNR006769"/>
    </source>
</evidence>
<dbReference type="InterPro" id="IPR002125">
    <property type="entry name" value="CMP_dCMP_dom"/>
</dbReference>
<evidence type="ECO:0000256" key="9">
    <source>
        <dbReference type="ARBA" id="ARBA00022833"/>
    </source>
</evidence>
<gene>
    <name evidence="17" type="primary">ribD</name>
    <name evidence="17" type="ORF">CAG72_05570</name>
</gene>
<dbReference type="GO" id="GO:0050661">
    <property type="term" value="F:NADP binding"/>
    <property type="evidence" value="ECO:0007669"/>
    <property type="project" value="InterPro"/>
</dbReference>
<dbReference type="InterPro" id="IPR004794">
    <property type="entry name" value="Eubact_RibD"/>
</dbReference>
<dbReference type="InterPro" id="IPR024072">
    <property type="entry name" value="DHFR-like_dom_sf"/>
</dbReference>
<comment type="pathway">
    <text evidence="2 13">Cofactor biosynthesis; riboflavin biosynthesis; 5-amino-6-(D-ribitylamino)uracil from GTP: step 2/4.</text>
</comment>
<feature type="binding site" evidence="16">
    <location>
        <position position="87"/>
    </location>
    <ligand>
        <name>Zn(2+)</name>
        <dbReference type="ChEBI" id="CHEBI:29105"/>
        <note>catalytic</note>
    </ligand>
</feature>
<dbReference type="PANTHER" id="PTHR38011:SF7">
    <property type="entry name" value="2,5-DIAMINO-6-RIBOSYLAMINO-4(3H)-PYRIMIDINONE 5'-PHOSPHATE REDUCTASE"/>
    <property type="match status" value="1"/>
</dbReference>
<comment type="cofactor">
    <cofactor evidence="13 16">
        <name>Zn(2+)</name>
        <dbReference type="ChEBI" id="CHEBI:29105"/>
    </cofactor>
    <text evidence="13 16">Binds 1 zinc ion.</text>
</comment>
<dbReference type="Gene3D" id="3.40.430.10">
    <property type="entry name" value="Dihydrofolate Reductase, subunit A"/>
    <property type="match status" value="1"/>
</dbReference>
<feature type="binding site" evidence="15">
    <location>
        <position position="173"/>
    </location>
    <ligand>
        <name>NADP(+)</name>
        <dbReference type="ChEBI" id="CHEBI:58349"/>
    </ligand>
</feature>
<keyword evidence="10 13" id="KW-0521">NADP</keyword>
<dbReference type="RefSeq" id="WP_161443492.1">
    <property type="nucleotide sequence ID" value="NZ_WXWV01000129.1"/>
</dbReference>
<dbReference type="PROSITE" id="PS00903">
    <property type="entry name" value="CYT_DCMP_DEAMINASES_1"/>
    <property type="match status" value="1"/>
</dbReference>
<evidence type="ECO:0000313" key="17">
    <source>
        <dbReference type="EMBL" id="NAW64678.1"/>
    </source>
</evidence>
<evidence type="ECO:0000256" key="6">
    <source>
        <dbReference type="ARBA" id="ARBA00022619"/>
    </source>
</evidence>
<comment type="catalytic activity">
    <reaction evidence="13">
        <text>5-amino-6-(5-phospho-D-ribitylamino)uracil + NADP(+) = 5-amino-6-(5-phospho-D-ribosylamino)uracil + NADPH + H(+)</text>
        <dbReference type="Rhea" id="RHEA:17845"/>
        <dbReference type="ChEBI" id="CHEBI:15378"/>
        <dbReference type="ChEBI" id="CHEBI:57783"/>
        <dbReference type="ChEBI" id="CHEBI:58349"/>
        <dbReference type="ChEBI" id="CHEBI:58421"/>
        <dbReference type="ChEBI" id="CHEBI:58453"/>
        <dbReference type="EC" id="1.1.1.193"/>
    </reaction>
</comment>
<feature type="binding site" evidence="15">
    <location>
        <position position="157"/>
    </location>
    <ligand>
        <name>NADP(+)</name>
        <dbReference type="ChEBI" id="CHEBI:58349"/>
    </ligand>
</feature>
<dbReference type="PANTHER" id="PTHR38011">
    <property type="entry name" value="DIHYDROFOLATE REDUCTASE FAMILY PROTEIN (AFU_ORTHOLOGUE AFUA_8G06820)"/>
    <property type="match status" value="1"/>
</dbReference>
<dbReference type="PIRSF" id="PIRSF006769">
    <property type="entry name" value="RibD"/>
    <property type="match status" value="1"/>
</dbReference>
<keyword evidence="7 13" id="KW-0479">Metal-binding</keyword>
<protein>
    <recommendedName>
        <fullName evidence="13">Riboflavin biosynthesis protein RibD</fullName>
    </recommendedName>
    <domain>
        <recommendedName>
            <fullName evidence="13">Diaminohydroxyphosphoribosylaminopyrimidine deaminase</fullName>
            <shortName evidence="13">DRAP deaminase</shortName>
            <ecNumber evidence="13">3.5.4.26</ecNumber>
        </recommendedName>
        <alternativeName>
            <fullName evidence="13">Riboflavin-specific deaminase</fullName>
        </alternativeName>
    </domain>
    <domain>
        <recommendedName>
            <fullName evidence="13">5-amino-6-(5-phosphoribosylamino)uracil reductase</fullName>
            <ecNumber evidence="13">1.1.1.193</ecNumber>
        </recommendedName>
        <alternativeName>
            <fullName evidence="13">HTP reductase</fullName>
        </alternativeName>
    </domain>
</protein>
<evidence type="ECO:0000256" key="7">
    <source>
        <dbReference type="ARBA" id="ARBA00022723"/>
    </source>
</evidence>
<comment type="function">
    <text evidence="1 13">Converts 2,5-diamino-6-(ribosylamino)-4(3h)-pyrimidinone 5'-phosphate into 5-amino-6-(ribosylamino)-2,4(1h,3h)-pyrimidinedione 5'-phosphate.</text>
</comment>
<dbReference type="SUPFAM" id="SSF53597">
    <property type="entry name" value="Dihydrofolate reductase-like"/>
    <property type="match status" value="1"/>
</dbReference>
<comment type="catalytic activity">
    <reaction evidence="13">
        <text>2,5-diamino-6-hydroxy-4-(5-phosphoribosylamino)-pyrimidine + H2O + H(+) = 5-amino-6-(5-phospho-D-ribosylamino)uracil + NH4(+)</text>
        <dbReference type="Rhea" id="RHEA:21868"/>
        <dbReference type="ChEBI" id="CHEBI:15377"/>
        <dbReference type="ChEBI" id="CHEBI:15378"/>
        <dbReference type="ChEBI" id="CHEBI:28938"/>
        <dbReference type="ChEBI" id="CHEBI:58453"/>
        <dbReference type="ChEBI" id="CHEBI:58614"/>
        <dbReference type="EC" id="3.5.4.26"/>
    </reaction>
</comment>
<feature type="binding site" evidence="15">
    <location>
        <position position="237"/>
    </location>
    <ligand>
        <name>NADP(+)</name>
        <dbReference type="ChEBI" id="CHEBI:58349"/>
    </ligand>
</feature>
<dbReference type="InterPro" id="IPR002734">
    <property type="entry name" value="RibDG_C"/>
</dbReference>
<dbReference type="SUPFAM" id="SSF53927">
    <property type="entry name" value="Cytidine deaminase-like"/>
    <property type="match status" value="1"/>
</dbReference>
<evidence type="ECO:0000256" key="11">
    <source>
        <dbReference type="ARBA" id="ARBA00023002"/>
    </source>
</evidence>
<evidence type="ECO:0000256" key="4">
    <source>
        <dbReference type="ARBA" id="ARBA00005259"/>
    </source>
</evidence>
<keyword evidence="9 13" id="KW-0862">Zinc</keyword>
<dbReference type="GO" id="GO:0009231">
    <property type="term" value="P:riboflavin biosynthetic process"/>
    <property type="evidence" value="ECO:0007669"/>
    <property type="project" value="UniProtKB-UniPathway"/>
</dbReference>
<dbReference type="Gene3D" id="3.40.140.10">
    <property type="entry name" value="Cytidine Deaminase, domain 2"/>
    <property type="match status" value="1"/>
</dbReference>
<dbReference type="EC" id="1.1.1.193" evidence="13"/>
<feature type="binding site" evidence="16">
    <location>
        <position position="78"/>
    </location>
    <ligand>
        <name>Zn(2+)</name>
        <dbReference type="ChEBI" id="CHEBI:29105"/>
        <note>catalytic</note>
    </ligand>
</feature>
<name>A0A7X4W9M5_9GAMM</name>
<dbReference type="InterPro" id="IPR011549">
    <property type="entry name" value="RibD_C"/>
</dbReference>
<feature type="binding site" evidence="15">
    <location>
        <position position="203"/>
    </location>
    <ligand>
        <name>substrate</name>
    </ligand>
</feature>
<evidence type="ECO:0000256" key="1">
    <source>
        <dbReference type="ARBA" id="ARBA00002151"/>
    </source>
</evidence>
<dbReference type="InterPro" id="IPR016192">
    <property type="entry name" value="APOBEC/CMP_deaminase_Zn-bd"/>
</dbReference>
<comment type="caution">
    <text evidence="17">The sequence shown here is derived from an EMBL/GenBank/DDBJ whole genome shotgun (WGS) entry which is preliminary data.</text>
</comment>
<dbReference type="NCBIfam" id="TIGR00227">
    <property type="entry name" value="ribD_Cterm"/>
    <property type="match status" value="1"/>
</dbReference>
<dbReference type="Pfam" id="PF00383">
    <property type="entry name" value="dCMP_cyt_deam_1"/>
    <property type="match status" value="1"/>
</dbReference>
<evidence type="ECO:0000256" key="16">
    <source>
        <dbReference type="PIRSR" id="PIRSR006769-3"/>
    </source>
</evidence>
<dbReference type="InterPro" id="IPR050765">
    <property type="entry name" value="Riboflavin_Biosynth_HTPR"/>
</dbReference>
<feature type="binding site" evidence="15">
    <location>
        <position position="199"/>
    </location>
    <ligand>
        <name>NADP(+)</name>
        <dbReference type="ChEBI" id="CHEBI:58349"/>
    </ligand>
</feature>
<dbReference type="AlphaFoldDB" id="A0A7X4W9M5"/>
<evidence type="ECO:0000256" key="10">
    <source>
        <dbReference type="ARBA" id="ARBA00022857"/>
    </source>
</evidence>
<evidence type="ECO:0000256" key="14">
    <source>
        <dbReference type="PIRSR" id="PIRSR006769-1"/>
    </source>
</evidence>
<keyword evidence="11 13" id="KW-0560">Oxidoreductase</keyword>
<keyword evidence="6 13" id="KW-0686">Riboflavin biosynthesis</keyword>
<reference evidence="17 18" key="1">
    <citation type="submission" date="2017-05" db="EMBL/GenBank/DDBJ databases">
        <title>High clonality and local adaptation shapes Vibrionaceae linages within an endangered oasis.</title>
        <authorList>
            <person name="Vazquez-Rosas-Landa M."/>
        </authorList>
    </citation>
    <scope>NUCLEOTIDE SEQUENCE [LARGE SCALE GENOMIC DNA]</scope>
    <source>
        <strain evidence="17 18">P46_P4S1P180</strain>
    </source>
</reference>
<evidence type="ECO:0000313" key="18">
    <source>
        <dbReference type="Proteomes" id="UP000465712"/>
    </source>
</evidence>
<comment type="similarity">
    <text evidence="4 13">In the N-terminal section; belongs to the cytidine and deoxycytidylate deaminase family.</text>
</comment>
<feature type="binding site" evidence="15">
    <location>
        <position position="171"/>
    </location>
    <ligand>
        <name>substrate</name>
    </ligand>
</feature>
<evidence type="ECO:0000256" key="5">
    <source>
        <dbReference type="ARBA" id="ARBA00007417"/>
    </source>
</evidence>
<dbReference type="Pfam" id="PF01872">
    <property type="entry name" value="RibD_C"/>
    <property type="match status" value="1"/>
</dbReference>
<evidence type="ECO:0000256" key="3">
    <source>
        <dbReference type="ARBA" id="ARBA00004910"/>
    </source>
</evidence>
<accession>A0A7X4W9M5</accession>
<organism evidence="17 18">
    <name type="scientific">Photobacterium halotolerans</name>
    <dbReference type="NCBI Taxonomy" id="265726"/>
    <lineage>
        <taxon>Bacteria</taxon>
        <taxon>Pseudomonadati</taxon>
        <taxon>Pseudomonadota</taxon>
        <taxon>Gammaproteobacteria</taxon>
        <taxon>Vibrionales</taxon>
        <taxon>Vibrionaceae</taxon>
        <taxon>Photobacterium</taxon>
    </lineage>
</organism>
<evidence type="ECO:0000256" key="2">
    <source>
        <dbReference type="ARBA" id="ARBA00004882"/>
    </source>
</evidence>
<evidence type="ECO:0000256" key="15">
    <source>
        <dbReference type="PIRSR" id="PIRSR006769-2"/>
    </source>
</evidence>
<evidence type="ECO:0000256" key="8">
    <source>
        <dbReference type="ARBA" id="ARBA00022801"/>
    </source>
</evidence>
<dbReference type="InterPro" id="IPR016193">
    <property type="entry name" value="Cytidine_deaminase-like"/>
</dbReference>
<evidence type="ECO:0000256" key="12">
    <source>
        <dbReference type="ARBA" id="ARBA00023268"/>
    </source>
</evidence>
<comment type="pathway">
    <text evidence="3 13">Cofactor biosynthesis; riboflavin biosynthesis; 5-amino-6-(D-ribitylamino)uracil from GTP: step 3/4.</text>
</comment>
<feature type="binding site" evidence="15">
    <location>
        <position position="187"/>
    </location>
    <ligand>
        <name>substrate</name>
    </ligand>
</feature>
<feature type="binding site" evidence="16">
    <location>
        <position position="53"/>
    </location>
    <ligand>
        <name>Zn(2+)</name>
        <dbReference type="ChEBI" id="CHEBI:29105"/>
        <note>catalytic</note>
    </ligand>
</feature>